<dbReference type="AlphaFoldDB" id="A0A645B707"/>
<accession>A0A645B707</accession>
<protein>
    <submittedName>
        <fullName evidence="1">Uncharacterized protein</fullName>
    </submittedName>
</protein>
<evidence type="ECO:0000313" key="1">
    <source>
        <dbReference type="EMBL" id="MPM61249.1"/>
    </source>
</evidence>
<comment type="caution">
    <text evidence="1">The sequence shown here is derived from an EMBL/GenBank/DDBJ whole genome shotgun (WGS) entry which is preliminary data.</text>
</comment>
<dbReference type="EMBL" id="VSSQ01018238">
    <property type="protein sequence ID" value="MPM61249.1"/>
    <property type="molecule type" value="Genomic_DNA"/>
</dbReference>
<gene>
    <name evidence="1" type="ORF">SDC9_108107</name>
</gene>
<sequence length="212" mass="23939">MLVDGTRADDAAAGQGDFRLTVTRKQRAQQIVRSAHAADRLAERFGGGQRTRIDAHAVAFGIADGNAELLKDFLEALDVLNMRQVLEDASFARENCSRYDGYGRVFRAADGYGSFEPFPANDFIILLLHTMTSLAESPFKVKRRQTWPKPFAFDALTASILHKARFFSVFQLRFMPCCAFWQAFFCKRIRGSLQNQRILPACIIFQDAAKYI</sequence>
<reference evidence="1" key="1">
    <citation type="submission" date="2019-08" db="EMBL/GenBank/DDBJ databases">
        <authorList>
            <person name="Kucharzyk K."/>
            <person name="Murdoch R.W."/>
            <person name="Higgins S."/>
            <person name="Loffler F."/>
        </authorList>
    </citation>
    <scope>NUCLEOTIDE SEQUENCE</scope>
</reference>
<proteinExistence type="predicted"/>
<name>A0A645B707_9ZZZZ</name>
<organism evidence="1">
    <name type="scientific">bioreactor metagenome</name>
    <dbReference type="NCBI Taxonomy" id="1076179"/>
    <lineage>
        <taxon>unclassified sequences</taxon>
        <taxon>metagenomes</taxon>
        <taxon>ecological metagenomes</taxon>
    </lineage>
</organism>